<dbReference type="PANTHER" id="PTHR33608:SF12">
    <property type="entry name" value="DUF58 DOMAIN-CONTAINING PROTEIN"/>
    <property type="match status" value="1"/>
</dbReference>
<dbReference type="AlphaFoldDB" id="A0A4Y3I2K3"/>
<dbReference type="InterPro" id="IPR002881">
    <property type="entry name" value="DUF58"/>
</dbReference>
<evidence type="ECO:0000259" key="1">
    <source>
        <dbReference type="Pfam" id="PF01882"/>
    </source>
</evidence>
<dbReference type="Proteomes" id="UP000318717">
    <property type="component" value="Unassembled WGS sequence"/>
</dbReference>
<dbReference type="EMBL" id="BJLF01000023">
    <property type="protein sequence ID" value="GEA52674.1"/>
    <property type="molecule type" value="Genomic_DNA"/>
</dbReference>
<comment type="caution">
    <text evidence="2">The sequence shown here is derived from an EMBL/GenBank/DDBJ whole genome shotgun (WGS) entry which is preliminary data.</text>
</comment>
<sequence length="314" mass="35212">MKSAQPEASDARVYCQYSRLVQLQGQVGSFSFLPQLKAGTILSGRHQSLFRGRGLNFEELRHYQTGDDIRNLDWKVTMRTGKPHVRAYTEEKDRNVILCIDQRSSLFFSSVEVMKSVVAAEVAALSAWRVLKDSDRVGFVIARPHGVDWYKPQRSRAHLLHRLNCLAEANQSLGVASKDNESASFEQLMSVITRVATKGSTVIVLSDWHGAKASDVDRLQQLQAHNDVLTVLISDQLEEALPSRSNWVMGDGTHQLNISESAKLKKANHGLKQHQELKRVQLVRLMAAKGLPLIQLDTSGNHLEQFKRGMGAHR</sequence>
<dbReference type="Pfam" id="PF01882">
    <property type="entry name" value="DUF58"/>
    <property type="match status" value="1"/>
</dbReference>
<protein>
    <submittedName>
        <fullName evidence="2">MoxR protein</fullName>
    </submittedName>
</protein>
<keyword evidence="3" id="KW-1185">Reference proteome</keyword>
<proteinExistence type="predicted"/>
<name>A0A4Y3I2K3_9VIBR</name>
<gene>
    <name evidence="2" type="ORF">VIN01S_34780</name>
</gene>
<reference evidence="2 3" key="1">
    <citation type="submission" date="2019-06" db="EMBL/GenBank/DDBJ databases">
        <title>Whole genome shotgun sequence of Vibrio inusitatus NBRC 102082.</title>
        <authorList>
            <person name="Hosoyama A."/>
            <person name="Uohara A."/>
            <person name="Ohji S."/>
            <person name="Ichikawa N."/>
        </authorList>
    </citation>
    <scope>NUCLEOTIDE SEQUENCE [LARGE SCALE GENOMIC DNA]</scope>
    <source>
        <strain evidence="2 3">NBRC 102082</strain>
    </source>
</reference>
<dbReference type="RefSeq" id="WP_141347094.1">
    <property type="nucleotide sequence ID" value="NZ_BJLF01000023.1"/>
</dbReference>
<dbReference type="OrthoDB" id="9776116at2"/>
<dbReference type="PANTHER" id="PTHR33608">
    <property type="entry name" value="BLL2464 PROTEIN"/>
    <property type="match status" value="1"/>
</dbReference>
<evidence type="ECO:0000313" key="3">
    <source>
        <dbReference type="Proteomes" id="UP000318717"/>
    </source>
</evidence>
<accession>A0A4Y3I2K3</accession>
<evidence type="ECO:0000313" key="2">
    <source>
        <dbReference type="EMBL" id="GEA52674.1"/>
    </source>
</evidence>
<feature type="domain" description="DUF58" evidence="1">
    <location>
        <begin position="59"/>
        <end position="253"/>
    </location>
</feature>
<organism evidence="2 3">
    <name type="scientific">Vibrio inusitatus NBRC 102082</name>
    <dbReference type="NCBI Taxonomy" id="1219070"/>
    <lineage>
        <taxon>Bacteria</taxon>
        <taxon>Pseudomonadati</taxon>
        <taxon>Pseudomonadota</taxon>
        <taxon>Gammaproteobacteria</taxon>
        <taxon>Vibrionales</taxon>
        <taxon>Vibrionaceae</taxon>
        <taxon>Vibrio</taxon>
    </lineage>
</organism>